<evidence type="ECO:0000256" key="10">
    <source>
        <dbReference type="SAM" id="SignalP"/>
    </source>
</evidence>
<dbReference type="GO" id="GO:0042597">
    <property type="term" value="C:periplasmic space"/>
    <property type="evidence" value="ECO:0007669"/>
    <property type="project" value="UniProtKB-SubCell"/>
</dbReference>
<keyword evidence="7 9" id="KW-0408">Iron</keyword>
<dbReference type="GO" id="GO:0009055">
    <property type="term" value="F:electron transfer activity"/>
    <property type="evidence" value="ECO:0007669"/>
    <property type="project" value="InterPro"/>
</dbReference>
<dbReference type="InterPro" id="IPR009056">
    <property type="entry name" value="Cyt_c-like_dom"/>
</dbReference>
<accession>A0A6M1RE44</accession>
<feature type="domain" description="Cytochrome c" evidence="11">
    <location>
        <begin position="49"/>
        <end position="183"/>
    </location>
</feature>
<feature type="signal peptide" evidence="10">
    <location>
        <begin position="1"/>
        <end position="19"/>
    </location>
</feature>
<proteinExistence type="predicted"/>
<evidence type="ECO:0000256" key="5">
    <source>
        <dbReference type="ARBA" id="ARBA00022764"/>
    </source>
</evidence>
<evidence type="ECO:0000256" key="7">
    <source>
        <dbReference type="ARBA" id="ARBA00023004"/>
    </source>
</evidence>
<feature type="binding site" description="axial binding residue" evidence="9">
    <location>
        <position position="75"/>
    </location>
    <ligand>
        <name>heme c</name>
        <dbReference type="ChEBI" id="CHEBI:61717"/>
        <label>1</label>
    </ligand>
    <ligandPart>
        <name>Fe</name>
        <dbReference type="ChEBI" id="CHEBI:18248"/>
    </ligandPart>
</feature>
<dbReference type="InterPro" id="IPR036909">
    <property type="entry name" value="Cyt_c-like_dom_sf"/>
</dbReference>
<evidence type="ECO:0000256" key="8">
    <source>
        <dbReference type="PIRSR" id="PIRSR000294-1"/>
    </source>
</evidence>
<feature type="binding site" description="covalent" evidence="8">
    <location>
        <position position="74"/>
    </location>
    <ligand>
        <name>heme c</name>
        <dbReference type="ChEBI" id="CHEBI:61717"/>
        <label>1</label>
    </ligand>
</feature>
<feature type="binding site" description="covalent" evidence="8">
    <location>
        <position position="222"/>
    </location>
    <ligand>
        <name>heme c</name>
        <dbReference type="ChEBI" id="CHEBI:61717"/>
        <label>2</label>
    </ligand>
</feature>
<dbReference type="GO" id="GO:0020037">
    <property type="term" value="F:heme binding"/>
    <property type="evidence" value="ECO:0007669"/>
    <property type="project" value="InterPro"/>
</dbReference>
<comment type="caution">
    <text evidence="12">The sequence shown here is derived from an EMBL/GenBank/DDBJ whole genome shotgun (WGS) entry which is preliminary data.</text>
</comment>
<dbReference type="SUPFAM" id="SSF46626">
    <property type="entry name" value="Cytochrome c"/>
    <property type="match status" value="2"/>
</dbReference>
<evidence type="ECO:0000256" key="2">
    <source>
        <dbReference type="ARBA" id="ARBA00022617"/>
    </source>
</evidence>
<dbReference type="InterPro" id="IPR026259">
    <property type="entry name" value="MauG/Cytc_peroxidase"/>
</dbReference>
<name>A0A6M1RE44_9BACT</name>
<gene>
    <name evidence="12" type="ORF">G4L39_02965</name>
</gene>
<feature type="binding site" description="axial binding residue" evidence="9">
    <location>
        <position position="223"/>
    </location>
    <ligand>
        <name>heme c</name>
        <dbReference type="ChEBI" id="CHEBI:61717"/>
        <label>2</label>
    </ligand>
    <ligandPart>
        <name>Fe</name>
        <dbReference type="ChEBI" id="CHEBI:18248"/>
    </ligandPart>
</feature>
<keyword evidence="4 10" id="KW-0732">Signal</keyword>
<evidence type="ECO:0000256" key="6">
    <source>
        <dbReference type="ARBA" id="ARBA00023002"/>
    </source>
</evidence>
<comment type="cofactor">
    <cofactor evidence="8">
        <name>heme</name>
        <dbReference type="ChEBI" id="CHEBI:30413"/>
    </cofactor>
    <text evidence="8">Binds 2 heme groups.</text>
</comment>
<evidence type="ECO:0000256" key="9">
    <source>
        <dbReference type="PIRSR" id="PIRSR000294-2"/>
    </source>
</evidence>
<evidence type="ECO:0000256" key="4">
    <source>
        <dbReference type="ARBA" id="ARBA00022729"/>
    </source>
</evidence>
<dbReference type="InterPro" id="IPR051395">
    <property type="entry name" value="Cytochrome_c_Peroxidase/MauG"/>
</dbReference>
<protein>
    <submittedName>
        <fullName evidence="12">Cytochrome-c peroxidase</fullName>
    </submittedName>
</protein>
<reference evidence="12 13" key="1">
    <citation type="submission" date="2020-02" db="EMBL/GenBank/DDBJ databases">
        <title>Draft genome sequence of Limisphaera ngatamarikiensis NGM72.4T, a thermophilic Verrucomicrobia grouped in subdivision 3.</title>
        <authorList>
            <person name="Carere C.R."/>
            <person name="Steen J."/>
            <person name="Hugenholtz P."/>
            <person name="Stott M.B."/>
        </authorList>
    </citation>
    <scope>NUCLEOTIDE SEQUENCE [LARGE SCALE GENOMIC DNA]</scope>
    <source>
        <strain evidence="12 13">NGM72.4</strain>
    </source>
</reference>
<dbReference type="PROSITE" id="PS51007">
    <property type="entry name" value="CYTC"/>
    <property type="match status" value="2"/>
</dbReference>
<evidence type="ECO:0000256" key="1">
    <source>
        <dbReference type="ARBA" id="ARBA00004418"/>
    </source>
</evidence>
<dbReference type="Gene3D" id="1.10.760.10">
    <property type="entry name" value="Cytochrome c-like domain"/>
    <property type="match status" value="2"/>
</dbReference>
<dbReference type="EMBL" id="JAAKYA010000014">
    <property type="protein sequence ID" value="NGO38358.1"/>
    <property type="molecule type" value="Genomic_DNA"/>
</dbReference>
<dbReference type="GO" id="GO:0046872">
    <property type="term" value="F:metal ion binding"/>
    <property type="evidence" value="ECO:0007669"/>
    <property type="project" value="UniProtKB-KW"/>
</dbReference>
<dbReference type="GO" id="GO:0004130">
    <property type="term" value="F:cytochrome-c peroxidase activity"/>
    <property type="evidence" value="ECO:0007669"/>
    <property type="project" value="TreeGrafter"/>
</dbReference>
<evidence type="ECO:0000313" key="12">
    <source>
        <dbReference type="EMBL" id="NGO38358.1"/>
    </source>
</evidence>
<dbReference type="RefSeq" id="WP_165105779.1">
    <property type="nucleotide sequence ID" value="NZ_JAAKYA010000014.1"/>
</dbReference>
<keyword evidence="2 8" id="KW-0349">Heme</keyword>
<evidence type="ECO:0000256" key="3">
    <source>
        <dbReference type="ARBA" id="ARBA00022723"/>
    </source>
</evidence>
<keyword evidence="5" id="KW-0574">Periplasm</keyword>
<feature type="binding site" description="covalent" evidence="8">
    <location>
        <position position="71"/>
    </location>
    <ligand>
        <name>heme c</name>
        <dbReference type="ChEBI" id="CHEBI:61717"/>
        <label>1</label>
    </ligand>
</feature>
<feature type="domain" description="Cytochrome c" evidence="11">
    <location>
        <begin position="205"/>
        <end position="317"/>
    </location>
</feature>
<dbReference type="InterPro" id="IPR004852">
    <property type="entry name" value="Di-haem_cyt_c_peroxidsae"/>
</dbReference>
<evidence type="ECO:0000313" key="13">
    <source>
        <dbReference type="Proteomes" id="UP000477311"/>
    </source>
</evidence>
<dbReference type="PIRSF" id="PIRSF000294">
    <property type="entry name" value="Cytochrome-c_peroxidase"/>
    <property type="match status" value="1"/>
</dbReference>
<keyword evidence="13" id="KW-1185">Reference proteome</keyword>
<dbReference type="AlphaFoldDB" id="A0A6M1RE44"/>
<comment type="PTM">
    <text evidence="8">Binds 2 heme groups per subunit.</text>
</comment>
<feature type="chain" id="PRO_5026771662" evidence="10">
    <location>
        <begin position="20"/>
        <end position="328"/>
    </location>
</feature>
<evidence type="ECO:0000259" key="11">
    <source>
        <dbReference type="PROSITE" id="PS51007"/>
    </source>
</evidence>
<comment type="subcellular location">
    <subcellularLocation>
        <location evidence="1">Periplasm</location>
    </subcellularLocation>
</comment>
<feature type="binding site" description="covalent" evidence="8">
    <location>
        <position position="219"/>
    </location>
    <ligand>
        <name>heme c</name>
        <dbReference type="ChEBI" id="CHEBI:61717"/>
        <label>2</label>
    </ligand>
</feature>
<keyword evidence="12" id="KW-0575">Peroxidase</keyword>
<dbReference type="Pfam" id="PF03150">
    <property type="entry name" value="CCP_MauG"/>
    <property type="match status" value="1"/>
</dbReference>
<dbReference type="PANTHER" id="PTHR30600:SF7">
    <property type="entry name" value="CYTOCHROME C PEROXIDASE-RELATED"/>
    <property type="match status" value="1"/>
</dbReference>
<sequence length="328" mass="36384">MKPAVLVGMVTVLGWAALAADPDALRQKARFFFEPLPDKMPGAEHDTPERIELGRKLYFDNRLSVNNSQSCNTCHDITGGKAGVDNLPTSPGALGQRGERNSPTVLNAGFHIAQFWDGRAKDLKEQAKGPILNPVEMAMPSEAAVEEKLRGIPEYRELFAKAFPGQSEPITYDNLAEAIAAFERTLITRDRFDDFLKGDNQALNQRELRGLDLFINIGCITCHTGPLIGGNSFQKVGLIHPYETPDLGRYAVTKDEADKFKFKVPSLRNVALTAPYFHNGRHAELKEAVILMAYIQLDRKLSDEEADAIVAWLHSLTDKQLARASQKQ</sequence>
<keyword evidence="3 9" id="KW-0479">Metal-binding</keyword>
<organism evidence="12 13">
    <name type="scientific">Limisphaera ngatamarikiensis</name>
    <dbReference type="NCBI Taxonomy" id="1324935"/>
    <lineage>
        <taxon>Bacteria</taxon>
        <taxon>Pseudomonadati</taxon>
        <taxon>Verrucomicrobiota</taxon>
        <taxon>Verrucomicrobiia</taxon>
        <taxon>Limisphaerales</taxon>
        <taxon>Limisphaeraceae</taxon>
        <taxon>Limisphaera</taxon>
    </lineage>
</organism>
<feature type="binding site" description="axial binding residue" evidence="9">
    <location>
        <position position="292"/>
    </location>
    <ligand>
        <name>heme c</name>
        <dbReference type="ChEBI" id="CHEBI:61717"/>
        <label>2</label>
    </ligand>
    <ligandPart>
        <name>Fe</name>
        <dbReference type="ChEBI" id="CHEBI:18248"/>
    </ligandPart>
</feature>
<dbReference type="Proteomes" id="UP000477311">
    <property type="component" value="Unassembled WGS sequence"/>
</dbReference>
<keyword evidence="6" id="KW-0560">Oxidoreductase</keyword>
<dbReference type="PANTHER" id="PTHR30600">
    <property type="entry name" value="CYTOCHROME C PEROXIDASE-RELATED"/>
    <property type="match status" value="1"/>
</dbReference>